<dbReference type="Proteomes" id="UP000326344">
    <property type="component" value="Unassembled WGS sequence"/>
</dbReference>
<dbReference type="Pfam" id="PF20469">
    <property type="entry name" value="OLD-like_TOPRIM"/>
    <property type="match status" value="1"/>
</dbReference>
<reference evidence="3 4" key="1">
    <citation type="submission" date="2019-09" db="EMBL/GenBank/DDBJ databases">
        <title>Genome Sequence of Larkinella sp MA1.</title>
        <authorList>
            <person name="Srinivasan S."/>
        </authorList>
    </citation>
    <scope>NUCLEOTIDE SEQUENCE [LARGE SCALE GENOMIC DNA]</scope>
    <source>
        <strain evidence="3 4">MA1</strain>
    </source>
</reference>
<proteinExistence type="predicted"/>
<keyword evidence="4" id="KW-1185">Reference proteome</keyword>
<evidence type="ECO:0000313" key="3">
    <source>
        <dbReference type="EMBL" id="KAA9341161.1"/>
    </source>
</evidence>
<dbReference type="PANTHER" id="PTHR43581:SF2">
    <property type="entry name" value="EXCINUCLEASE ATPASE SUBUNIT"/>
    <property type="match status" value="1"/>
</dbReference>
<dbReference type="RefSeq" id="WP_150881569.1">
    <property type="nucleotide sequence ID" value="NZ_VTWS01000013.1"/>
</dbReference>
<dbReference type="EMBL" id="VTWS01000013">
    <property type="protein sequence ID" value="KAA9341161.1"/>
    <property type="molecule type" value="Genomic_DNA"/>
</dbReference>
<name>A0A5N1J8Z8_9BACT</name>
<gene>
    <name evidence="3" type="ORF">F0P93_30465</name>
</gene>
<organism evidence="3 4">
    <name type="scientific">Larkinella humicola</name>
    <dbReference type="NCBI Taxonomy" id="2607654"/>
    <lineage>
        <taxon>Bacteria</taxon>
        <taxon>Pseudomonadati</taxon>
        <taxon>Bacteroidota</taxon>
        <taxon>Cytophagia</taxon>
        <taxon>Cytophagales</taxon>
        <taxon>Spirosomataceae</taxon>
        <taxon>Larkinella</taxon>
    </lineage>
</organism>
<comment type="caution">
    <text evidence="3">The sequence shown here is derived from an EMBL/GenBank/DDBJ whole genome shotgun (WGS) entry which is preliminary data.</text>
</comment>
<accession>A0A5N1J8Z8</accession>
<dbReference type="InterPro" id="IPR051396">
    <property type="entry name" value="Bact_Antivir_Def_Nuclease"/>
</dbReference>
<feature type="domain" description="Endonuclease GajA/Old nuclease/RecF-like AAA" evidence="1">
    <location>
        <begin position="1"/>
        <end position="401"/>
    </location>
</feature>
<evidence type="ECO:0000313" key="4">
    <source>
        <dbReference type="Proteomes" id="UP000326344"/>
    </source>
</evidence>
<evidence type="ECO:0000259" key="2">
    <source>
        <dbReference type="Pfam" id="PF20469"/>
    </source>
</evidence>
<feature type="domain" description="OLD protein-like TOPRIM" evidence="2">
    <location>
        <begin position="454"/>
        <end position="518"/>
    </location>
</feature>
<dbReference type="Gene3D" id="3.40.50.300">
    <property type="entry name" value="P-loop containing nucleotide triphosphate hydrolases"/>
    <property type="match status" value="1"/>
</dbReference>
<dbReference type="InterPro" id="IPR034139">
    <property type="entry name" value="TOPRIM_OLD"/>
</dbReference>
<evidence type="ECO:0000259" key="1">
    <source>
        <dbReference type="Pfam" id="PF13175"/>
    </source>
</evidence>
<dbReference type="InterPro" id="IPR027417">
    <property type="entry name" value="P-loop_NTPase"/>
</dbReference>
<dbReference type="PANTHER" id="PTHR43581">
    <property type="entry name" value="ATP/GTP PHOSPHATASE"/>
    <property type="match status" value="1"/>
</dbReference>
<dbReference type="Pfam" id="PF13175">
    <property type="entry name" value="AAA_15"/>
    <property type="match status" value="1"/>
</dbReference>
<dbReference type="InterPro" id="IPR041685">
    <property type="entry name" value="AAA_GajA/Old/RecF-like"/>
</dbReference>
<dbReference type="CDD" id="cd01026">
    <property type="entry name" value="TOPRIM_OLD"/>
    <property type="match status" value="1"/>
</dbReference>
<dbReference type="SUPFAM" id="SSF52540">
    <property type="entry name" value="P-loop containing nucleoside triphosphate hydrolases"/>
    <property type="match status" value="1"/>
</dbReference>
<protein>
    <submittedName>
        <fullName evidence="3">AAA family ATPase</fullName>
    </submittedName>
</protein>
<dbReference type="AlphaFoldDB" id="A0A5N1J8Z8"/>
<sequence length="661" mass="76459">MKIAKVRVQNFRLLQDVTIQLHDQTTLVVGRNNSGKTSLTEVFCKFLENKGSHFKFEDISIGSHPKYLEAYDLYQIYVSSKQNQEVEEEQIRKEAEYKAALPGIRLDLHIEYQEEDDLTALSTFIMDLDPDRRDALIRFQYGVKEPEKLFTTFDKQKTNFNHSIIGFIKKCYGEFYSTRAWAVDSQNQDYTIEIEKFSDLNAVFLSGFIYAQRQLDDQYADNYKKLSKGFESFYKLNKEIKEADIKRIEESLQMVSINLDEQYESLFKSLFSDLSKFGVEQGINLQKLAIRSVFEADKILKGNTHLFYQHGVSTDHLLPESYNGLGYSNLIYIILQFISFYEEYDKRKPRPAFQVLFVEEPEAHLHPQMQYIFIKNIKEFIHAKTNWHVQVIITTHSSHIIAESGFDNIRYFDNTAHQLVIKNLSEFRIQEDKKDPDGMRFLKQYMALNRCDMFFADKIILIEGTVERLLLPLMINKVQPSLLTKYVSIIEVGGAYAHLFKDLLCFLNVKTLIITDLDSICAANSKACKVSLGHKTSNAVLRSWLPQKELLADLQTCTESDKTQGKIRVAYQVIEDTASECARSFEDAFLVRNAHVLSGSPGGQVIPKLLGQRTEMDIRQHAYEIAQEIDSKTAFAFDVMMLTNWEVPTYIKEGLTWLANE</sequence>